<evidence type="ECO:0000313" key="1">
    <source>
        <dbReference type="EMBL" id="GMF30554.1"/>
    </source>
</evidence>
<comment type="caution">
    <text evidence="1">The sequence shown here is derived from an EMBL/GenBank/DDBJ whole genome shotgun (WGS) entry which is preliminary data.</text>
</comment>
<evidence type="ECO:0000313" key="2">
    <source>
        <dbReference type="Proteomes" id="UP001165121"/>
    </source>
</evidence>
<gene>
    <name evidence="1" type="ORF">Pfra01_000679500</name>
</gene>
<organism evidence="1 2">
    <name type="scientific">Phytophthora fragariaefolia</name>
    <dbReference type="NCBI Taxonomy" id="1490495"/>
    <lineage>
        <taxon>Eukaryota</taxon>
        <taxon>Sar</taxon>
        <taxon>Stramenopiles</taxon>
        <taxon>Oomycota</taxon>
        <taxon>Peronosporomycetes</taxon>
        <taxon>Peronosporales</taxon>
        <taxon>Peronosporaceae</taxon>
        <taxon>Phytophthora</taxon>
    </lineage>
</organism>
<dbReference type="Proteomes" id="UP001165121">
    <property type="component" value="Unassembled WGS sequence"/>
</dbReference>
<keyword evidence="2" id="KW-1185">Reference proteome</keyword>
<dbReference type="EMBL" id="BSXT01000586">
    <property type="protein sequence ID" value="GMF30554.1"/>
    <property type="molecule type" value="Genomic_DNA"/>
</dbReference>
<sequence>MIDYTYATMGQLNDVDKLKEHTSPKPRKRGVTRCQIQVTGGLDPRRRLDPGIRGFGVQMSDECIQAHCGSGSRGQMGGWIQLYGHVVGLNPRAPEPDPGD</sequence>
<name>A0A9W6U7H9_9STRA</name>
<accession>A0A9W6U7H9</accession>
<dbReference type="AlphaFoldDB" id="A0A9W6U7H9"/>
<reference evidence="1" key="1">
    <citation type="submission" date="2023-04" db="EMBL/GenBank/DDBJ databases">
        <title>Phytophthora fragariaefolia NBRC 109709.</title>
        <authorList>
            <person name="Ichikawa N."/>
            <person name="Sato H."/>
            <person name="Tonouchi N."/>
        </authorList>
    </citation>
    <scope>NUCLEOTIDE SEQUENCE</scope>
    <source>
        <strain evidence="1">NBRC 109709</strain>
    </source>
</reference>
<proteinExistence type="predicted"/>
<protein>
    <submittedName>
        <fullName evidence="1">Unnamed protein product</fullName>
    </submittedName>
</protein>